<feature type="domain" description="Acyl-CoA oxidase/dehydrogenase middle" evidence="13">
    <location>
        <begin position="135"/>
        <end position="226"/>
    </location>
</feature>
<dbReference type="FunFam" id="1.10.540.10:FF:000002">
    <property type="entry name" value="Acyl-CoA dehydrogenase FadE19"/>
    <property type="match status" value="1"/>
</dbReference>
<keyword evidence="16" id="KW-1185">Reference proteome</keyword>
<dbReference type="EC" id="1.3.8.6" evidence="9"/>
<keyword evidence="4 11" id="KW-0274">FAD</keyword>
<evidence type="ECO:0000256" key="1">
    <source>
        <dbReference type="ARBA" id="ARBA00001974"/>
    </source>
</evidence>
<dbReference type="InterPro" id="IPR046373">
    <property type="entry name" value="Acyl-CoA_Oxase/DH_mid-dom_sf"/>
</dbReference>
<dbReference type="GO" id="GO:0033539">
    <property type="term" value="P:fatty acid beta-oxidation using acyl-CoA dehydrogenase"/>
    <property type="evidence" value="ECO:0007669"/>
    <property type="project" value="TreeGrafter"/>
</dbReference>
<name>A0A5J4J0N4_9FLAO</name>
<evidence type="ECO:0000256" key="5">
    <source>
        <dbReference type="ARBA" id="ARBA00022946"/>
    </source>
</evidence>
<dbReference type="PANTHER" id="PTHR42807">
    <property type="entry name" value="GLUTARYL-COA DEHYDROGENASE, MITOCHONDRIAL"/>
    <property type="match status" value="1"/>
</dbReference>
<dbReference type="GO" id="GO:0046949">
    <property type="term" value="P:fatty-acyl-CoA biosynthetic process"/>
    <property type="evidence" value="ECO:0007669"/>
    <property type="project" value="TreeGrafter"/>
</dbReference>
<dbReference type="InterPro" id="IPR036250">
    <property type="entry name" value="AcylCo_DH-like_C"/>
</dbReference>
<evidence type="ECO:0000256" key="7">
    <source>
        <dbReference type="ARBA" id="ARBA00037899"/>
    </source>
</evidence>
<dbReference type="InterPro" id="IPR037069">
    <property type="entry name" value="AcylCoA_DH/ox_N_sf"/>
</dbReference>
<dbReference type="Pfam" id="PF02770">
    <property type="entry name" value="Acyl-CoA_dh_M"/>
    <property type="match status" value="1"/>
</dbReference>
<dbReference type="Pfam" id="PF02771">
    <property type="entry name" value="Acyl-CoA_dh_N"/>
    <property type="match status" value="1"/>
</dbReference>
<keyword evidence="3 11" id="KW-0285">Flavoprotein</keyword>
<evidence type="ECO:0000259" key="14">
    <source>
        <dbReference type="Pfam" id="PF02771"/>
    </source>
</evidence>
<evidence type="ECO:0000313" key="15">
    <source>
        <dbReference type="EMBL" id="GER60392.1"/>
    </source>
</evidence>
<evidence type="ECO:0000256" key="11">
    <source>
        <dbReference type="RuleBase" id="RU362125"/>
    </source>
</evidence>
<evidence type="ECO:0000256" key="3">
    <source>
        <dbReference type="ARBA" id="ARBA00022630"/>
    </source>
</evidence>
<dbReference type="SUPFAM" id="SSF56645">
    <property type="entry name" value="Acyl-CoA dehydrogenase NM domain-like"/>
    <property type="match status" value="1"/>
</dbReference>
<evidence type="ECO:0000256" key="6">
    <source>
        <dbReference type="ARBA" id="ARBA00023002"/>
    </source>
</evidence>
<dbReference type="InterPro" id="IPR009075">
    <property type="entry name" value="AcylCo_DH/oxidase_C"/>
</dbReference>
<organism evidence="15 16">
    <name type="scientific">Patiriisocius marinus</name>
    <dbReference type="NCBI Taxonomy" id="1397112"/>
    <lineage>
        <taxon>Bacteria</taxon>
        <taxon>Pseudomonadati</taxon>
        <taxon>Bacteroidota</taxon>
        <taxon>Flavobacteriia</taxon>
        <taxon>Flavobacteriales</taxon>
        <taxon>Flavobacteriaceae</taxon>
        <taxon>Patiriisocius</taxon>
    </lineage>
</organism>
<comment type="similarity">
    <text evidence="2 11">Belongs to the acyl-CoA dehydrogenase family.</text>
</comment>
<keyword evidence="6 11" id="KW-0560">Oxidoreductase</keyword>
<sequence length="392" mass="43478">MKPDLFEAPDYYNIDDLLTEEHKLIRDAARSWVKRDVSPIIEEAAQEAKFPKSIIPGLAEIGAFGPYIPEQYGGAGLDQISYGLIMQEIERGDSGVRSTASVQSSLVMYPIWKYGNEEQRTKYLPKLASGEWMGSFGLTEPDHGSNPGGMVTNFKDKGDHYLLNGAKMWISNSPFCDVAVVWAKNEEGRIHGLIVERGMEGFTTPETHNKWSLRASATGELIFQDVKVPKENLLPNKSGLGAPLGCLDSARYGIAWGVIGAAMDCYDTALRYSKERIQFGKPIGQFQLQQKKLAEMITEITKAQLLCLRLGQLKNENKATSAQISMAKRNNVDMALKIARDARQMLGGMGISGEYSIMRHMMNLESVVTYEGTHDIHLLITGFDITGLNAFK</sequence>
<dbReference type="GO" id="GO:0000062">
    <property type="term" value="F:fatty-acyl-CoA binding"/>
    <property type="evidence" value="ECO:0007669"/>
    <property type="project" value="TreeGrafter"/>
</dbReference>
<dbReference type="PANTHER" id="PTHR42807:SF1">
    <property type="entry name" value="GLUTARYL-COA DEHYDROGENASE, MITOCHONDRIAL"/>
    <property type="match status" value="1"/>
</dbReference>
<dbReference type="Pfam" id="PF00441">
    <property type="entry name" value="Acyl-CoA_dh_1"/>
    <property type="match status" value="1"/>
</dbReference>
<evidence type="ECO:0000259" key="13">
    <source>
        <dbReference type="Pfam" id="PF02770"/>
    </source>
</evidence>
<dbReference type="Proteomes" id="UP000326509">
    <property type="component" value="Unassembled WGS sequence"/>
</dbReference>
<evidence type="ECO:0000256" key="4">
    <source>
        <dbReference type="ARBA" id="ARBA00022827"/>
    </source>
</evidence>
<evidence type="ECO:0000256" key="8">
    <source>
        <dbReference type="ARBA" id="ARBA00037927"/>
    </source>
</evidence>
<dbReference type="Gene3D" id="1.20.140.10">
    <property type="entry name" value="Butyryl-CoA Dehydrogenase, subunit A, domain 3"/>
    <property type="match status" value="1"/>
</dbReference>
<feature type="domain" description="Acyl-CoA dehydrogenase/oxidase N-terminal" evidence="14">
    <location>
        <begin position="19"/>
        <end position="131"/>
    </location>
</feature>
<comment type="caution">
    <text evidence="15">The sequence shown here is derived from an EMBL/GenBank/DDBJ whole genome shotgun (WGS) entry which is preliminary data.</text>
</comment>
<evidence type="ECO:0000259" key="12">
    <source>
        <dbReference type="Pfam" id="PF00441"/>
    </source>
</evidence>
<dbReference type="InterPro" id="IPR013786">
    <property type="entry name" value="AcylCoA_DH/ox_N"/>
</dbReference>
<dbReference type="Gene3D" id="1.10.540.10">
    <property type="entry name" value="Acyl-CoA dehydrogenase/oxidase, N-terminal domain"/>
    <property type="match status" value="1"/>
</dbReference>
<dbReference type="EMBL" id="BKCG01000007">
    <property type="protein sequence ID" value="GER60392.1"/>
    <property type="molecule type" value="Genomic_DNA"/>
</dbReference>
<evidence type="ECO:0000256" key="10">
    <source>
        <dbReference type="ARBA" id="ARBA00049493"/>
    </source>
</evidence>
<gene>
    <name evidence="15" type="primary">gcdH</name>
    <name evidence="15" type="ORF">ULMA_25000</name>
</gene>
<dbReference type="InterPro" id="IPR052033">
    <property type="entry name" value="Glutaryl-CoA_DH_mitochondrial"/>
</dbReference>
<dbReference type="SUPFAM" id="SSF47203">
    <property type="entry name" value="Acyl-CoA dehydrogenase C-terminal domain-like"/>
    <property type="match status" value="1"/>
</dbReference>
<dbReference type="InterPro" id="IPR006089">
    <property type="entry name" value="Acyl-CoA_DH_CS"/>
</dbReference>
<evidence type="ECO:0000256" key="9">
    <source>
        <dbReference type="ARBA" id="ARBA00039033"/>
    </source>
</evidence>
<dbReference type="Gene3D" id="2.40.110.10">
    <property type="entry name" value="Butyryl-CoA Dehydrogenase, subunit A, domain 2"/>
    <property type="match status" value="1"/>
</dbReference>
<protein>
    <recommendedName>
        <fullName evidence="9">glutaryl-CoA dehydrogenase (ETF)</fullName>
        <ecNumber evidence="9">1.3.8.6</ecNumber>
    </recommendedName>
</protein>
<dbReference type="GO" id="GO:0050660">
    <property type="term" value="F:flavin adenine dinucleotide binding"/>
    <property type="evidence" value="ECO:0007669"/>
    <property type="project" value="InterPro"/>
</dbReference>
<comment type="pathway">
    <text evidence="8">Amino-acid metabolism; tryptophan metabolism.</text>
</comment>
<comment type="pathway">
    <text evidence="7">Amino-acid metabolism; lysine degradation.</text>
</comment>
<dbReference type="GO" id="GO:0004361">
    <property type="term" value="F:glutaryl-CoA dehydrogenase activity"/>
    <property type="evidence" value="ECO:0007669"/>
    <property type="project" value="UniProtKB-EC"/>
</dbReference>
<dbReference type="AlphaFoldDB" id="A0A5J4J0N4"/>
<reference evidence="15 16" key="1">
    <citation type="submission" date="2019-08" db="EMBL/GenBank/DDBJ databases">
        <title>Draft genome sequence of Ulvibacter marinus type strain NBRC 109484.</title>
        <authorList>
            <person name="Kawano K."/>
            <person name="Ushijima N."/>
            <person name="Kihara M."/>
            <person name="Itoh H."/>
        </authorList>
    </citation>
    <scope>NUCLEOTIDE SEQUENCE [LARGE SCALE GENOMIC DNA]</scope>
    <source>
        <strain evidence="15 16">NBRC 109484</strain>
    </source>
</reference>
<comment type="cofactor">
    <cofactor evidence="1 11">
        <name>FAD</name>
        <dbReference type="ChEBI" id="CHEBI:57692"/>
    </cofactor>
</comment>
<comment type="catalytic activity">
    <reaction evidence="10">
        <text>glutaryl-CoA + oxidized [electron-transfer flavoprotein] + 2 H(+) = (2E)-butenoyl-CoA + reduced [electron-transfer flavoprotein] + CO2</text>
        <dbReference type="Rhea" id="RHEA:13389"/>
        <dbReference type="Rhea" id="RHEA-COMP:10685"/>
        <dbReference type="Rhea" id="RHEA-COMP:10686"/>
        <dbReference type="ChEBI" id="CHEBI:15378"/>
        <dbReference type="ChEBI" id="CHEBI:16526"/>
        <dbReference type="ChEBI" id="CHEBI:57332"/>
        <dbReference type="ChEBI" id="CHEBI:57378"/>
        <dbReference type="ChEBI" id="CHEBI:57692"/>
        <dbReference type="ChEBI" id="CHEBI:58307"/>
        <dbReference type="EC" id="1.3.8.6"/>
    </reaction>
</comment>
<dbReference type="RefSeq" id="WP_151674831.1">
    <property type="nucleotide sequence ID" value="NZ_BKCG01000007.1"/>
</dbReference>
<dbReference type="InterPro" id="IPR006091">
    <property type="entry name" value="Acyl-CoA_Oxase/DH_mid-dom"/>
</dbReference>
<accession>A0A5J4J0N4</accession>
<evidence type="ECO:0000313" key="16">
    <source>
        <dbReference type="Proteomes" id="UP000326509"/>
    </source>
</evidence>
<dbReference type="OrthoDB" id="9802867at2"/>
<dbReference type="InterPro" id="IPR009100">
    <property type="entry name" value="AcylCoA_DH/oxidase_NM_dom_sf"/>
</dbReference>
<dbReference type="PROSITE" id="PS00073">
    <property type="entry name" value="ACYL_COA_DH_2"/>
    <property type="match status" value="1"/>
</dbReference>
<proteinExistence type="inferred from homology"/>
<feature type="domain" description="Acyl-CoA dehydrogenase/oxidase C-terminal" evidence="12">
    <location>
        <begin position="238"/>
        <end position="380"/>
    </location>
</feature>
<evidence type="ECO:0000256" key="2">
    <source>
        <dbReference type="ARBA" id="ARBA00009347"/>
    </source>
</evidence>
<keyword evidence="5" id="KW-0809">Transit peptide</keyword>